<dbReference type="eggNOG" id="ENOG5032RJ5">
    <property type="taxonomic scope" value="Bacteria"/>
</dbReference>
<evidence type="ECO:0000313" key="3">
    <source>
        <dbReference type="Proteomes" id="UP000001062"/>
    </source>
</evidence>
<dbReference type="KEGG" id="mme:Marme_2097"/>
<accession>F2K403</accession>
<feature type="compositionally biased region" description="Low complexity" evidence="1">
    <location>
        <begin position="1"/>
        <end position="18"/>
    </location>
</feature>
<organism evidence="2 3">
    <name type="scientific">Marinomonas mediterranea (strain ATCC 700492 / JCM 21426 / NBRC 103028 / MMB-1)</name>
    <dbReference type="NCBI Taxonomy" id="717774"/>
    <lineage>
        <taxon>Bacteria</taxon>
        <taxon>Pseudomonadati</taxon>
        <taxon>Pseudomonadota</taxon>
        <taxon>Gammaproteobacteria</taxon>
        <taxon>Oceanospirillales</taxon>
        <taxon>Oceanospirillaceae</taxon>
        <taxon>Marinomonas</taxon>
    </lineage>
</organism>
<feature type="compositionally biased region" description="Polar residues" evidence="1">
    <location>
        <begin position="19"/>
        <end position="28"/>
    </location>
</feature>
<dbReference type="STRING" id="717774.Marme_2097"/>
<sequence length="210" mass="22286">MSKSQNGCGSPSSNGCGSTPRSPASTTDEQIVPKELHACMGLNACKGHDRFATNDCAGMGQCATQSHVCHTLNNCRGQGGCGLYGDAAEQCKPAENDCAFQGSCATPIQAERISTLGANTGKSVWLLARELFEKRMEKSKRNVGPSPMPDGPPQKWLQSLDGGYDSCGSSGDKYCSFGFNDPAKNAQKMIARSKAELKQTVEDCDCTKDK</sequence>
<dbReference type="OrthoDB" id="5616300at2"/>
<proteinExistence type="predicted"/>
<dbReference type="PATRIC" id="fig|717774.3.peg.2159"/>
<protein>
    <submittedName>
        <fullName evidence="2">Uncharacterized protein</fullName>
    </submittedName>
</protein>
<reference evidence="2 3" key="1">
    <citation type="journal article" date="2012" name="Stand. Genomic Sci.">
        <title>Complete genome sequence of the melanogenic marine bacterium Marinomonas mediterranea type strain (MMB-1(T)).</title>
        <authorList>
            <person name="Lucas-Elio P."/>
            <person name="Goodwin L."/>
            <person name="Woyke T."/>
            <person name="Pitluck S."/>
            <person name="Nolan M."/>
            <person name="Kyrpides N.C."/>
            <person name="Detter J.C."/>
            <person name="Copeland A."/>
            <person name="Teshima H."/>
            <person name="Bruce D."/>
            <person name="Detter C."/>
            <person name="Tapia R."/>
            <person name="Han S."/>
            <person name="Land M.L."/>
            <person name="Ivanova N."/>
            <person name="Mikhailova N."/>
            <person name="Johnston A.W."/>
            <person name="Sanchez-Amat A."/>
        </authorList>
    </citation>
    <scope>NUCLEOTIDE SEQUENCE [LARGE SCALE GENOMIC DNA]</scope>
    <source>
        <strain evidence="3">ATCC 700492 / JCM 21426 / NBRC 103028 / MMB-1</strain>
    </source>
</reference>
<name>F2K403_MARM1</name>
<keyword evidence="3" id="KW-1185">Reference proteome</keyword>
<dbReference type="Proteomes" id="UP000001062">
    <property type="component" value="Chromosome"/>
</dbReference>
<dbReference type="AlphaFoldDB" id="F2K403"/>
<evidence type="ECO:0000256" key="1">
    <source>
        <dbReference type="SAM" id="MobiDB-lite"/>
    </source>
</evidence>
<dbReference type="RefSeq" id="WP_013661250.1">
    <property type="nucleotide sequence ID" value="NC_015276.1"/>
</dbReference>
<dbReference type="EMBL" id="CP002583">
    <property type="protein sequence ID" value="ADZ91345.1"/>
    <property type="molecule type" value="Genomic_DNA"/>
</dbReference>
<evidence type="ECO:0000313" key="2">
    <source>
        <dbReference type="EMBL" id="ADZ91345.1"/>
    </source>
</evidence>
<gene>
    <name evidence="2" type="ordered locus">Marme_2097</name>
</gene>
<feature type="region of interest" description="Disordered" evidence="1">
    <location>
        <begin position="1"/>
        <end position="28"/>
    </location>
</feature>
<dbReference type="HOGENOM" id="CLU_1308915_0_0_6"/>